<comment type="caution">
    <text evidence="3">The sequence shown here is derived from an EMBL/GenBank/DDBJ whole genome shotgun (WGS) entry which is preliminary data.</text>
</comment>
<sequence>MGISLIEALRELRQELYAAQDEGVGEQFQFEVEQAQLSLEVEFRRDGNGKVKVEVGGLGAKGGVEGGGGLGSTRRQVLTLTLQVRDEARGGERARIRRPEGGLDTAVDDEGGEDPAQVRPWEA</sequence>
<evidence type="ECO:0000313" key="4">
    <source>
        <dbReference type="Proteomes" id="UP001550378"/>
    </source>
</evidence>
<protein>
    <submittedName>
        <fullName evidence="3">Trypco2 family protein</fullName>
    </submittedName>
</protein>
<dbReference type="RefSeq" id="WP_359657465.1">
    <property type="nucleotide sequence ID" value="NZ_JBEXZO010000015.1"/>
</dbReference>
<keyword evidence="4" id="KW-1185">Reference proteome</keyword>
<evidence type="ECO:0000259" key="2">
    <source>
        <dbReference type="Pfam" id="PF19631"/>
    </source>
</evidence>
<evidence type="ECO:0000256" key="1">
    <source>
        <dbReference type="SAM" id="MobiDB-lite"/>
    </source>
</evidence>
<reference evidence="3 4" key="1">
    <citation type="submission" date="2024-06" db="EMBL/GenBank/DDBJ databases">
        <title>The Natural Products Discovery Center: Release of the First 8490 Sequenced Strains for Exploring Actinobacteria Biosynthetic Diversity.</title>
        <authorList>
            <person name="Kalkreuter E."/>
            <person name="Kautsar S.A."/>
            <person name="Yang D."/>
            <person name="Bader C.D."/>
            <person name="Teijaro C.N."/>
            <person name="Fluegel L."/>
            <person name="Davis C.M."/>
            <person name="Simpson J.R."/>
            <person name="Lauterbach L."/>
            <person name="Steele A.D."/>
            <person name="Gui C."/>
            <person name="Meng S."/>
            <person name="Li G."/>
            <person name="Viehrig K."/>
            <person name="Ye F."/>
            <person name="Su P."/>
            <person name="Kiefer A.F."/>
            <person name="Nichols A."/>
            <person name="Cepeda A.J."/>
            <person name="Yan W."/>
            <person name="Fan B."/>
            <person name="Jiang Y."/>
            <person name="Adhikari A."/>
            <person name="Zheng C.-J."/>
            <person name="Schuster L."/>
            <person name="Cowan T.M."/>
            <person name="Smanski M.J."/>
            <person name="Chevrette M.G."/>
            <person name="De Carvalho L.P.S."/>
            <person name="Shen B."/>
        </authorList>
    </citation>
    <scope>NUCLEOTIDE SEQUENCE [LARGE SCALE GENOMIC DNA]</scope>
    <source>
        <strain evidence="3 4">NPDC006337</strain>
    </source>
</reference>
<dbReference type="Pfam" id="PF19631">
    <property type="entry name" value="Trypco2"/>
    <property type="match status" value="1"/>
</dbReference>
<dbReference type="EMBL" id="JBEXZR010000029">
    <property type="protein sequence ID" value="MEU0710864.1"/>
    <property type="molecule type" value="Genomic_DNA"/>
</dbReference>
<gene>
    <name evidence="3" type="ORF">ABZ508_26215</name>
</gene>
<evidence type="ECO:0000313" key="3">
    <source>
        <dbReference type="EMBL" id="MEU0710864.1"/>
    </source>
</evidence>
<organism evidence="3 4">
    <name type="scientific">Streptomyces lavendulocolor</name>
    <dbReference type="NCBI Taxonomy" id="67316"/>
    <lineage>
        <taxon>Bacteria</taxon>
        <taxon>Bacillati</taxon>
        <taxon>Actinomycetota</taxon>
        <taxon>Actinomycetes</taxon>
        <taxon>Kitasatosporales</taxon>
        <taxon>Streptomycetaceae</taxon>
        <taxon>Streptomyces</taxon>
    </lineage>
</organism>
<proteinExistence type="predicted"/>
<dbReference type="Proteomes" id="UP001550378">
    <property type="component" value="Unassembled WGS sequence"/>
</dbReference>
<dbReference type="InterPro" id="IPR045608">
    <property type="entry name" value="Trypco2"/>
</dbReference>
<name>A0ABV2WBX0_9ACTN</name>
<accession>A0ABV2WBX0</accession>
<feature type="compositionally biased region" description="Basic and acidic residues" evidence="1">
    <location>
        <begin position="87"/>
        <end position="101"/>
    </location>
</feature>
<feature type="domain" description="Trypsin-co-occurring" evidence="2">
    <location>
        <begin position="3"/>
        <end position="83"/>
    </location>
</feature>
<feature type="region of interest" description="Disordered" evidence="1">
    <location>
        <begin position="87"/>
        <end position="123"/>
    </location>
</feature>